<gene>
    <name evidence="2" type="ORF">XE03_0063</name>
</gene>
<evidence type="ECO:0000259" key="1">
    <source>
        <dbReference type="Pfam" id="PF17131"/>
    </source>
</evidence>
<dbReference type="Gene3D" id="2.50.20.10">
    <property type="entry name" value="Lipoprotein localisation LolA/LolB/LppX"/>
    <property type="match status" value="1"/>
</dbReference>
<evidence type="ECO:0000313" key="3">
    <source>
        <dbReference type="Proteomes" id="UP000053467"/>
    </source>
</evidence>
<reference evidence="3" key="1">
    <citation type="journal article" date="2015" name="MBio">
        <title>Genome-Resolved Metagenomic Analysis Reveals Roles for Candidate Phyla and Other Microbial Community Members in Biogeochemical Transformations in Oil Reservoirs.</title>
        <authorList>
            <person name="Hu P."/>
            <person name="Tom L."/>
            <person name="Singh A."/>
            <person name="Thomas B.C."/>
            <person name="Baker B.J."/>
            <person name="Piceno Y.M."/>
            <person name="Andersen G.L."/>
            <person name="Banfield J.F."/>
        </authorList>
    </citation>
    <scope>NUCLEOTIDE SEQUENCE [LARGE SCALE GENOMIC DNA]</scope>
</reference>
<protein>
    <recommendedName>
        <fullName evidence="1">Uncharacterized protein TP-0789 domain-containing protein</fullName>
    </recommendedName>
</protein>
<evidence type="ECO:0000313" key="2">
    <source>
        <dbReference type="EMBL" id="KUK88057.1"/>
    </source>
</evidence>
<comment type="caution">
    <text evidence="2">The sequence shown here is derived from an EMBL/GenBank/DDBJ whole genome shotgun (WGS) entry which is preliminary data.</text>
</comment>
<dbReference type="EMBL" id="LGGX01000001">
    <property type="protein sequence ID" value="KUK88057.1"/>
    <property type="molecule type" value="Genomic_DNA"/>
</dbReference>
<dbReference type="InterPro" id="IPR033399">
    <property type="entry name" value="TP_0789-like"/>
</dbReference>
<name>A0A117M753_UNCT6</name>
<proteinExistence type="predicted"/>
<dbReference type="Proteomes" id="UP000053467">
    <property type="component" value="Unassembled WGS sequence"/>
</dbReference>
<dbReference type="AlphaFoldDB" id="A0A117M753"/>
<accession>A0A117M753</accession>
<sequence>MKKNIPFFMIVGLLLLANIKVLAQEKIFNANEILSKVDDVVNAPKDQTIKLKLILIDKEGKEEVRELIMFQKGSEKRVVKFISPASQKGIAFLSLPDDIMYLYLPAFKKTRRIASHIKNTKFAGTDFTYEDMEAKKYSEKYIPELLKKDESHYILQLKPKDGVKTDYSKLIVWVRADNFYPTRIEFYDKSNNLYKVMTREKIEKVGGYWISKESEMEDLKAKHKTKMIVVDIKFDSNLSDEIFTERYLSR</sequence>
<dbReference type="Pfam" id="PF17131">
    <property type="entry name" value="LolA_like"/>
    <property type="match status" value="1"/>
</dbReference>
<feature type="domain" description="Uncharacterized protein TP-0789" evidence="1">
    <location>
        <begin position="73"/>
        <end position="250"/>
    </location>
</feature>
<organism evidence="2 3">
    <name type="scientific">candidate division TA06 bacterium 34_109</name>
    <dbReference type="NCBI Taxonomy" id="1635277"/>
    <lineage>
        <taxon>Bacteria</taxon>
        <taxon>Bacteria division TA06</taxon>
    </lineage>
</organism>
<dbReference type="CDD" id="cd16329">
    <property type="entry name" value="LolA_like"/>
    <property type="match status" value="1"/>
</dbReference>